<evidence type="ECO:0000256" key="1">
    <source>
        <dbReference type="ARBA" id="ARBA00023015"/>
    </source>
</evidence>
<dbReference type="InterPro" id="IPR036390">
    <property type="entry name" value="WH_DNA-bd_sf"/>
</dbReference>
<feature type="domain" description="HTH marR-type" evidence="4">
    <location>
        <begin position="29"/>
        <end position="126"/>
    </location>
</feature>
<keyword evidence="1" id="KW-0805">Transcription regulation</keyword>
<dbReference type="PANTHER" id="PTHR42756">
    <property type="entry name" value="TRANSCRIPTIONAL REGULATOR, MARR"/>
    <property type="match status" value="1"/>
</dbReference>
<keyword evidence="6" id="KW-1185">Reference proteome</keyword>
<reference evidence="5 6" key="1">
    <citation type="submission" date="2019-10" db="EMBL/GenBank/DDBJ databases">
        <authorList>
            <person name="Karimi E."/>
        </authorList>
    </citation>
    <scope>NUCLEOTIDE SEQUENCE [LARGE SCALE GENOMIC DNA]</scope>
    <source>
        <strain evidence="5">Exiguobacterium sp. 9Y</strain>
    </source>
</reference>
<dbReference type="Proteomes" id="UP000439752">
    <property type="component" value="Unassembled WGS sequence"/>
</dbReference>
<keyword evidence="3" id="KW-0804">Transcription</keyword>
<name>A0A653IHN8_9BACL</name>
<evidence type="ECO:0000256" key="2">
    <source>
        <dbReference type="ARBA" id="ARBA00023125"/>
    </source>
</evidence>
<dbReference type="EMBL" id="CABWKQ010000058">
    <property type="protein sequence ID" value="VWX38755.1"/>
    <property type="molecule type" value="Genomic_DNA"/>
</dbReference>
<protein>
    <recommendedName>
        <fullName evidence="4">HTH marR-type domain-containing protein</fullName>
    </recommendedName>
</protein>
<dbReference type="SMART" id="SM00347">
    <property type="entry name" value="HTH_MARR"/>
    <property type="match status" value="1"/>
</dbReference>
<accession>A0A653IHN8</accession>
<organism evidence="5 6">
    <name type="scientific">Exiguobacterium oxidotolerans</name>
    <dbReference type="NCBI Taxonomy" id="223958"/>
    <lineage>
        <taxon>Bacteria</taxon>
        <taxon>Bacillati</taxon>
        <taxon>Bacillota</taxon>
        <taxon>Bacilli</taxon>
        <taxon>Bacillales</taxon>
        <taxon>Bacillales Family XII. Incertae Sedis</taxon>
        <taxon>Exiguobacterium</taxon>
    </lineage>
</organism>
<keyword evidence="2" id="KW-0238">DNA-binding</keyword>
<proteinExistence type="predicted"/>
<dbReference type="GO" id="GO:0003700">
    <property type="term" value="F:DNA-binding transcription factor activity"/>
    <property type="evidence" value="ECO:0007669"/>
    <property type="project" value="InterPro"/>
</dbReference>
<gene>
    <name evidence="5" type="ORF">EXIGUO9Y_80083</name>
</gene>
<dbReference type="Pfam" id="PF01047">
    <property type="entry name" value="MarR"/>
    <property type="match status" value="1"/>
</dbReference>
<evidence type="ECO:0000313" key="6">
    <source>
        <dbReference type="Proteomes" id="UP000439752"/>
    </source>
</evidence>
<dbReference type="Gene3D" id="1.10.10.10">
    <property type="entry name" value="Winged helix-like DNA-binding domain superfamily/Winged helix DNA-binding domain"/>
    <property type="match status" value="1"/>
</dbReference>
<dbReference type="RefSeq" id="WP_159172604.1">
    <property type="nucleotide sequence ID" value="NZ_LR732308.1"/>
</dbReference>
<dbReference type="InterPro" id="IPR036388">
    <property type="entry name" value="WH-like_DNA-bd_sf"/>
</dbReference>
<dbReference type="GO" id="GO:0003677">
    <property type="term" value="F:DNA binding"/>
    <property type="evidence" value="ECO:0007669"/>
    <property type="project" value="UniProtKB-KW"/>
</dbReference>
<evidence type="ECO:0000256" key="3">
    <source>
        <dbReference type="ARBA" id="ARBA00023163"/>
    </source>
</evidence>
<evidence type="ECO:0000259" key="4">
    <source>
        <dbReference type="SMART" id="SM00347"/>
    </source>
</evidence>
<evidence type="ECO:0000313" key="5">
    <source>
        <dbReference type="EMBL" id="VWX38755.1"/>
    </source>
</evidence>
<dbReference type="InterPro" id="IPR000835">
    <property type="entry name" value="HTH_MarR-typ"/>
</dbReference>
<dbReference type="SUPFAM" id="SSF46785">
    <property type="entry name" value="Winged helix' DNA-binding domain"/>
    <property type="match status" value="1"/>
</dbReference>
<sequence length="147" mass="17081">MQPNTETLPIACWNTITTYHNHQTKQVNAFLKTWDLSHTTFEVLRCLKSTTCTSQKEIACLIHVTDGTISQGIKKLFAKRLIEKQRHRKVNYFHLTPAGELFLNEVLPKYERFQANQFHVLTASQQHALHQLVTQLHSTQKQEGEVR</sequence>
<dbReference type="PANTHER" id="PTHR42756:SF1">
    <property type="entry name" value="TRANSCRIPTIONAL REPRESSOR OF EMRAB OPERON"/>
    <property type="match status" value="1"/>
</dbReference>
<dbReference type="AlphaFoldDB" id="A0A653IHN8"/>